<evidence type="ECO:0000313" key="7">
    <source>
        <dbReference type="RefSeq" id="XP_033455565.1"/>
    </source>
</evidence>
<evidence type="ECO:0000313" key="6">
    <source>
        <dbReference type="Proteomes" id="UP000504637"/>
    </source>
</evidence>
<dbReference type="RefSeq" id="XP_033455565.1">
    <property type="nucleotide sequence ID" value="XM_033609029.1"/>
</dbReference>
<proteinExistence type="inferred from homology"/>
<dbReference type="PRINTS" id="PR00724">
    <property type="entry name" value="CRBOXYPTASEC"/>
</dbReference>
<reference evidence="7" key="1">
    <citation type="submission" date="2020-01" db="EMBL/GenBank/DDBJ databases">
        <authorList>
            <consortium name="DOE Joint Genome Institute"/>
            <person name="Haridas S."/>
            <person name="Albert R."/>
            <person name="Binder M."/>
            <person name="Bloem J."/>
            <person name="Labutti K."/>
            <person name="Salamov A."/>
            <person name="Andreopoulos B."/>
            <person name="Baker S.E."/>
            <person name="Barry K."/>
            <person name="Bills G."/>
            <person name="Bluhm B.H."/>
            <person name="Cannon C."/>
            <person name="Castanera R."/>
            <person name="Culley D.E."/>
            <person name="Daum C."/>
            <person name="Ezra D."/>
            <person name="Gonzalez J.B."/>
            <person name="Henrissat B."/>
            <person name="Kuo A."/>
            <person name="Liang C."/>
            <person name="Lipzen A."/>
            <person name="Lutzoni F."/>
            <person name="Magnuson J."/>
            <person name="Mondo S."/>
            <person name="Nolan M."/>
            <person name="Ohm R."/>
            <person name="Pangilinan J."/>
            <person name="Park H.-J."/>
            <person name="Ramirez L."/>
            <person name="Alfaro M."/>
            <person name="Sun H."/>
            <person name="Tritt A."/>
            <person name="Yoshinaga Y."/>
            <person name="Zwiers L.-H."/>
            <person name="Turgeon B.G."/>
            <person name="Goodwin S.B."/>
            <person name="Spatafora J.W."/>
            <person name="Crous P.W."/>
            <person name="Grigoriev I.V."/>
        </authorList>
    </citation>
    <scope>NUCLEOTIDE SEQUENCE</scope>
    <source>
        <strain evidence="7">CBS 342.82</strain>
    </source>
</reference>
<dbReference type="GeneID" id="54366830"/>
<keyword evidence="6" id="KW-1185">Reference proteome</keyword>
<gene>
    <name evidence="7" type="ORF">K489DRAFT_90743</name>
</gene>
<reference evidence="7" key="3">
    <citation type="submission" date="2025-08" db="UniProtKB">
        <authorList>
            <consortium name="RefSeq"/>
        </authorList>
    </citation>
    <scope>IDENTIFICATION</scope>
    <source>
        <strain evidence="7">CBS 342.82</strain>
    </source>
</reference>
<evidence type="ECO:0000256" key="3">
    <source>
        <dbReference type="ARBA" id="ARBA00022670"/>
    </source>
</evidence>
<protein>
    <submittedName>
        <fullName evidence="7">Alpha/beta-hydrolase</fullName>
    </submittedName>
</protein>
<sequence length="522" mass="57171">MTRVLRRRDQNPRCELRHCKKAKGFPNSVPNVRNPFLSTNDLFLSPSQGESYAGLLPAAANTTSLRNSLYFWFFPSSSSSNPLASNELVIWLNGGPGCSSLEGLIQENGPFLWQSGTYAPQRNPFSWTNLTNVVYVDQPIGTGFSPAAEGEPGRIVDEERVARDFGVFWRNFVGAFGMQGRKIYLTGESFAGQYIPYIAKYMLDANDTEHFNLKGILINDPAFNEDDVLFQAPAVAHLNAYANIFNLNATFTASVNARADSCGYTPWLERALRYPPQGHIPSAPSSSVPGCDVYTDIVNAALLVNPCFNVDHLTDFCPYLWDILGFPSLGAGPDDYFARADVQKAINAPRTPDWAVCGNPTLGLNFQDHSPPAGLPSGPLGAVIERTGNVVVAHGSLDYLLLINGTLATIQNLTWHGRQGFHVAPSSWEEFYVPYGRNLAYAIDALTHQSVPEKSLGLVGGAGVMGRTHSERGLTFVEVWNSGHELAQYNPAAAFRLLEFLLGRVERLDVKGGGFSTEREAR</sequence>
<accession>A0A6J3LTC3</accession>
<dbReference type="GO" id="GO:0006508">
    <property type="term" value="P:proteolysis"/>
    <property type="evidence" value="ECO:0007669"/>
    <property type="project" value="UniProtKB-KW"/>
</dbReference>
<dbReference type="Gene3D" id="3.40.50.1820">
    <property type="entry name" value="alpha/beta hydrolase"/>
    <property type="match status" value="1"/>
</dbReference>
<organism evidence="7">
    <name type="scientific">Dissoconium aciculare CBS 342.82</name>
    <dbReference type="NCBI Taxonomy" id="1314786"/>
    <lineage>
        <taxon>Eukaryota</taxon>
        <taxon>Fungi</taxon>
        <taxon>Dikarya</taxon>
        <taxon>Ascomycota</taxon>
        <taxon>Pezizomycotina</taxon>
        <taxon>Dothideomycetes</taxon>
        <taxon>Dothideomycetidae</taxon>
        <taxon>Mycosphaerellales</taxon>
        <taxon>Dissoconiaceae</taxon>
        <taxon>Dissoconium</taxon>
    </lineage>
</organism>
<keyword evidence="2" id="KW-0121">Carboxypeptidase</keyword>
<reference evidence="7" key="2">
    <citation type="submission" date="2020-04" db="EMBL/GenBank/DDBJ databases">
        <authorList>
            <consortium name="NCBI Genome Project"/>
        </authorList>
    </citation>
    <scope>NUCLEOTIDE SEQUENCE</scope>
    <source>
        <strain evidence="7">CBS 342.82</strain>
    </source>
</reference>
<dbReference type="PANTHER" id="PTHR11802:SF116">
    <property type="entry name" value="CARBOXYPEPTIDASE"/>
    <property type="match status" value="1"/>
</dbReference>
<keyword evidence="3" id="KW-0645">Protease</keyword>
<dbReference type="Pfam" id="PF00450">
    <property type="entry name" value="Peptidase_S10"/>
    <property type="match status" value="2"/>
</dbReference>
<dbReference type="InterPro" id="IPR029058">
    <property type="entry name" value="AB_hydrolase_fold"/>
</dbReference>
<evidence type="ECO:0000256" key="1">
    <source>
        <dbReference type="ARBA" id="ARBA00009431"/>
    </source>
</evidence>
<evidence type="ECO:0000256" key="5">
    <source>
        <dbReference type="ARBA" id="ARBA00023180"/>
    </source>
</evidence>
<keyword evidence="4" id="KW-0378">Hydrolase</keyword>
<dbReference type="InterPro" id="IPR001563">
    <property type="entry name" value="Peptidase_S10"/>
</dbReference>
<name>A0A6J3LTC3_9PEZI</name>
<comment type="similarity">
    <text evidence="1">Belongs to the peptidase S10 family.</text>
</comment>
<dbReference type="GO" id="GO:0004185">
    <property type="term" value="F:serine-type carboxypeptidase activity"/>
    <property type="evidence" value="ECO:0007669"/>
    <property type="project" value="InterPro"/>
</dbReference>
<dbReference type="AlphaFoldDB" id="A0A6J3LTC3"/>
<dbReference type="OrthoDB" id="443318at2759"/>
<evidence type="ECO:0000256" key="2">
    <source>
        <dbReference type="ARBA" id="ARBA00022645"/>
    </source>
</evidence>
<evidence type="ECO:0000256" key="4">
    <source>
        <dbReference type="ARBA" id="ARBA00022801"/>
    </source>
</evidence>
<dbReference type="SUPFAM" id="SSF53474">
    <property type="entry name" value="alpha/beta-Hydrolases"/>
    <property type="match status" value="1"/>
</dbReference>
<dbReference type="Proteomes" id="UP000504637">
    <property type="component" value="Unplaced"/>
</dbReference>
<dbReference type="PANTHER" id="PTHR11802">
    <property type="entry name" value="SERINE PROTEASE FAMILY S10 SERINE CARBOXYPEPTIDASE"/>
    <property type="match status" value="1"/>
</dbReference>
<keyword evidence="5" id="KW-0325">Glycoprotein</keyword>